<dbReference type="GO" id="GO:0008270">
    <property type="term" value="F:zinc ion binding"/>
    <property type="evidence" value="ECO:0007669"/>
    <property type="project" value="InterPro"/>
</dbReference>
<dbReference type="InterPro" id="IPR024079">
    <property type="entry name" value="MetalloPept_cat_dom_sf"/>
</dbReference>
<reference evidence="2 3" key="1">
    <citation type="submission" date="2019-04" db="EMBL/GenBank/DDBJ databases">
        <title>Pedobacter sp. RP-3-22 sp. nov., isolated from Arctic soil.</title>
        <authorList>
            <person name="Dahal R.H."/>
            <person name="Kim D.-U."/>
        </authorList>
    </citation>
    <scope>NUCLEOTIDE SEQUENCE [LARGE SCALE GENOMIC DNA]</scope>
    <source>
        <strain evidence="2 3">RP-3-22</strain>
    </source>
</reference>
<dbReference type="GO" id="GO:0006508">
    <property type="term" value="P:proteolysis"/>
    <property type="evidence" value="ECO:0007669"/>
    <property type="project" value="InterPro"/>
</dbReference>
<dbReference type="PANTHER" id="PTHR10127">
    <property type="entry name" value="DISCOIDIN, CUB, EGF, LAMININ , AND ZINC METALLOPROTEASE DOMAIN CONTAINING"/>
    <property type="match status" value="1"/>
</dbReference>
<evidence type="ECO:0000313" key="3">
    <source>
        <dbReference type="Proteomes" id="UP000309488"/>
    </source>
</evidence>
<dbReference type="SUPFAM" id="SSF55486">
    <property type="entry name" value="Metalloproteases ('zincins'), catalytic domain"/>
    <property type="match status" value="1"/>
</dbReference>
<organism evidence="2 3">
    <name type="scientific">Pedobacter polaris</name>
    <dbReference type="NCBI Taxonomy" id="2571273"/>
    <lineage>
        <taxon>Bacteria</taxon>
        <taxon>Pseudomonadati</taxon>
        <taxon>Bacteroidota</taxon>
        <taxon>Sphingobacteriia</taxon>
        <taxon>Sphingobacteriales</taxon>
        <taxon>Sphingobacteriaceae</taxon>
        <taxon>Pedobacter</taxon>
    </lineage>
</organism>
<protein>
    <submittedName>
        <fullName evidence="2">Peptidase M12</fullName>
    </submittedName>
</protein>
<dbReference type="GO" id="GO:0004222">
    <property type="term" value="F:metalloendopeptidase activity"/>
    <property type="evidence" value="ECO:0007669"/>
    <property type="project" value="InterPro"/>
</dbReference>
<dbReference type="Gene3D" id="3.40.390.10">
    <property type="entry name" value="Collagenase (Catalytic Domain)"/>
    <property type="match status" value="1"/>
</dbReference>
<dbReference type="InterPro" id="IPR001506">
    <property type="entry name" value="Peptidase_M12A"/>
</dbReference>
<comment type="caution">
    <text evidence="2">The sequence shown here is derived from an EMBL/GenBank/DDBJ whole genome shotgun (WGS) entry which is preliminary data.</text>
</comment>
<dbReference type="AlphaFoldDB" id="A0A4U1CXQ7"/>
<gene>
    <name evidence="2" type="ORF">FA048_06255</name>
</gene>
<dbReference type="PROSITE" id="PS51257">
    <property type="entry name" value="PROKAR_LIPOPROTEIN"/>
    <property type="match status" value="1"/>
</dbReference>
<evidence type="ECO:0000313" key="2">
    <source>
        <dbReference type="EMBL" id="TKC13205.1"/>
    </source>
</evidence>
<keyword evidence="3" id="KW-1185">Reference proteome</keyword>
<dbReference type="Pfam" id="PF01400">
    <property type="entry name" value="Astacin"/>
    <property type="match status" value="1"/>
</dbReference>
<dbReference type="Proteomes" id="UP000309488">
    <property type="component" value="Unassembled WGS sequence"/>
</dbReference>
<accession>A0A4U1CXQ7</accession>
<dbReference type="RefSeq" id="WP_136839326.1">
    <property type="nucleotide sequence ID" value="NZ_SWBR01000001.1"/>
</dbReference>
<feature type="domain" description="Peptidase metallopeptidase" evidence="1">
    <location>
        <begin position="63"/>
        <end position="211"/>
    </location>
</feature>
<dbReference type="EMBL" id="SWBR01000001">
    <property type="protein sequence ID" value="TKC13205.1"/>
    <property type="molecule type" value="Genomic_DNA"/>
</dbReference>
<dbReference type="OrthoDB" id="3669864at2"/>
<dbReference type="SMART" id="SM00235">
    <property type="entry name" value="ZnMc"/>
    <property type="match status" value="1"/>
</dbReference>
<proteinExistence type="predicted"/>
<name>A0A4U1CXQ7_9SPHI</name>
<dbReference type="InterPro" id="IPR006026">
    <property type="entry name" value="Peptidase_Metallo"/>
</dbReference>
<sequence length="260" mass="29240">MKNLRTLMLLIAFVAVISSCKKDKIVDGVSEPETTMSTEDAPNYNMCTILSPDGTTPRGATIKAKQWPNRSIIKVSLNGSTLAIRNKVIQYASEWEKYANIDFQFVTNDRTAPIRVSFGATGHWSYMGTDAKLISSRNPTMNLQFTNANTDEDIRRVATHEFGHALGMIHEHQHPNVNIPWDKPLVYDYYARTQGWDKAKVDNNLFATYTQAQTNFSAYDPTSIMHYPVEEELTIGAYAVGWNTDLSATDKAFIAAVYPR</sequence>
<dbReference type="PANTHER" id="PTHR10127:SF850">
    <property type="entry name" value="METALLOENDOPEPTIDASE"/>
    <property type="match status" value="1"/>
</dbReference>
<evidence type="ECO:0000259" key="1">
    <source>
        <dbReference type="SMART" id="SM00235"/>
    </source>
</evidence>